<sequence>MSGFQVFNSAGAVTIDSDYFGTYFRDTKGYGSVTDPGAYNISTPIGDSTDMGYVDNPYPLDGNLQWFKFNNGAKAVFCNGNAPLATVNAGSMARTGTDVPIVSGYRDVYNAAGQLVWSAVSAAKIPRVMGFFDIPAGFALDSNVYSQSIGTGTWLLASNCPGNLSYGDGEGSVTGYSGLFFRFTSGTLQVYWINQSQRSWAQTFQPYGLRIPYAILPNLS</sequence>
<dbReference type="AlphaFoldDB" id="A0A0A3ZQT7"/>
<dbReference type="EMBL" id="JRUQ01000067">
    <property type="protein sequence ID" value="KGT88038.1"/>
    <property type="molecule type" value="Genomic_DNA"/>
</dbReference>
<organism evidence="1 2">
    <name type="scientific">Erwinia typographi</name>
    <dbReference type="NCBI Taxonomy" id="371042"/>
    <lineage>
        <taxon>Bacteria</taxon>
        <taxon>Pseudomonadati</taxon>
        <taxon>Pseudomonadota</taxon>
        <taxon>Gammaproteobacteria</taxon>
        <taxon>Enterobacterales</taxon>
        <taxon>Erwiniaceae</taxon>
        <taxon>Erwinia</taxon>
    </lineage>
</organism>
<keyword evidence="2" id="KW-1185">Reference proteome</keyword>
<gene>
    <name evidence="1" type="ORF">NG99_22310</name>
</gene>
<dbReference type="RefSeq" id="WP_034897976.1">
    <property type="nucleotide sequence ID" value="NZ_JRUQ01000067.1"/>
</dbReference>
<protein>
    <submittedName>
        <fullName evidence="1">Uncharacterized protein</fullName>
    </submittedName>
</protein>
<evidence type="ECO:0000313" key="1">
    <source>
        <dbReference type="EMBL" id="KGT88038.1"/>
    </source>
</evidence>
<dbReference type="STRING" id="371042.NG99_22310"/>
<accession>A0A0A3ZQT7</accession>
<evidence type="ECO:0000313" key="2">
    <source>
        <dbReference type="Proteomes" id="UP000030351"/>
    </source>
</evidence>
<proteinExistence type="predicted"/>
<dbReference type="OrthoDB" id="6504610at2"/>
<name>A0A0A3ZQT7_9GAMM</name>
<dbReference type="Proteomes" id="UP000030351">
    <property type="component" value="Unassembled WGS sequence"/>
</dbReference>
<comment type="caution">
    <text evidence="1">The sequence shown here is derived from an EMBL/GenBank/DDBJ whole genome shotgun (WGS) entry which is preliminary data.</text>
</comment>
<reference evidence="1 2" key="1">
    <citation type="submission" date="2014-10" db="EMBL/GenBank/DDBJ databases">
        <title>Genome sequence of Erwinia typographi M043b.</title>
        <authorList>
            <person name="Chan K.-G."/>
            <person name="Tan W.-S."/>
        </authorList>
    </citation>
    <scope>NUCLEOTIDE SEQUENCE [LARGE SCALE GENOMIC DNA]</scope>
    <source>
        <strain evidence="1 2">M043b</strain>
    </source>
</reference>